<feature type="compositionally biased region" description="Pro residues" evidence="1">
    <location>
        <begin position="415"/>
        <end position="424"/>
    </location>
</feature>
<sequence length="549" mass="59878">MDSLSPASPPFSRTPSRKDDDDIDIDDSSVLLFQWVHSIKPLYKALSIVIVSSIFAALVFSSLPLWRPVGVLMLHKLWDILRFLVITTSIGLGIINSKLWRDNRTDRDNTAHSPSSDGGKEDSVSSRVPFVGMFYSEFQPSLDDKEPDIGEGGFTKAGSGKEKAGGANMTASATAMAMEPAYHEENKATSEDITETTDSSFPSANMSSKLVSETEDGEHDARVVEELSMSPPSVNNNMKVASTKGKLKLPQAIDDLSLGTRLGSEQPKHGGKVAHRRGSSLEFPMQQEGVVGKPRDVHLHHHKHVDAAEEKFSSSHKTSYSASKASDRVKRQSNVSANAKTSVNSVSASTSTSGASRHSRSRSAYDLNELLVNENRPRSKPGPSGQLGRRRNVSLSCDLDKEFSLGGAPTWLAELPPPPVPPPLLEGYEIDASEGVLPSEQDESSLRKAYTESLAPWRVATIETPVNKPHKEEPENGKENLSRKEEKKASSKENTVTLGPSPPSPPSSFMGSPGPAELNKKVDAFIARFHERMRLQRLESLKRSRQTAH</sequence>
<dbReference type="Pfam" id="PF05553">
    <property type="entry name" value="DUF761"/>
    <property type="match status" value="1"/>
</dbReference>
<evidence type="ECO:0000313" key="3">
    <source>
        <dbReference type="EMBL" id="KAI5067806.1"/>
    </source>
</evidence>
<evidence type="ECO:0000256" key="2">
    <source>
        <dbReference type="SAM" id="Phobius"/>
    </source>
</evidence>
<feature type="region of interest" description="Disordered" evidence="1">
    <location>
        <begin position="186"/>
        <end position="206"/>
    </location>
</feature>
<organism evidence="3 4">
    <name type="scientific">Adiantum capillus-veneris</name>
    <name type="common">Maidenhair fern</name>
    <dbReference type="NCBI Taxonomy" id="13818"/>
    <lineage>
        <taxon>Eukaryota</taxon>
        <taxon>Viridiplantae</taxon>
        <taxon>Streptophyta</taxon>
        <taxon>Embryophyta</taxon>
        <taxon>Tracheophyta</taxon>
        <taxon>Polypodiopsida</taxon>
        <taxon>Polypodiidae</taxon>
        <taxon>Polypodiales</taxon>
        <taxon>Pteridineae</taxon>
        <taxon>Pteridaceae</taxon>
        <taxon>Vittarioideae</taxon>
        <taxon>Adiantum</taxon>
    </lineage>
</organism>
<evidence type="ECO:0000256" key="1">
    <source>
        <dbReference type="SAM" id="MobiDB-lite"/>
    </source>
</evidence>
<dbReference type="AlphaFoldDB" id="A0A9D4UH43"/>
<feature type="region of interest" description="Disordered" evidence="1">
    <location>
        <begin position="306"/>
        <end position="391"/>
    </location>
</feature>
<protein>
    <submittedName>
        <fullName evidence="3">Uncharacterized protein</fullName>
    </submittedName>
</protein>
<feature type="compositionally biased region" description="Low complexity" evidence="1">
    <location>
        <begin position="315"/>
        <end position="324"/>
    </location>
</feature>
<feature type="region of interest" description="Disordered" evidence="1">
    <location>
        <begin position="104"/>
        <end position="124"/>
    </location>
</feature>
<keyword evidence="2" id="KW-0472">Membrane</keyword>
<reference evidence="3" key="1">
    <citation type="submission" date="2021-01" db="EMBL/GenBank/DDBJ databases">
        <title>Adiantum capillus-veneris genome.</title>
        <authorList>
            <person name="Fang Y."/>
            <person name="Liao Q."/>
        </authorList>
    </citation>
    <scope>NUCLEOTIDE SEQUENCE</scope>
    <source>
        <strain evidence="3">H3</strain>
        <tissue evidence="3">Leaf</tissue>
    </source>
</reference>
<gene>
    <name evidence="3" type="ORF">GOP47_0018334</name>
</gene>
<evidence type="ECO:0000313" key="4">
    <source>
        <dbReference type="Proteomes" id="UP000886520"/>
    </source>
</evidence>
<accession>A0A9D4UH43</accession>
<feature type="compositionally biased region" description="Low complexity" evidence="1">
    <location>
        <begin position="333"/>
        <end position="356"/>
    </location>
</feature>
<dbReference type="Proteomes" id="UP000886520">
    <property type="component" value="Chromosome 17"/>
</dbReference>
<dbReference type="EMBL" id="JABFUD020000017">
    <property type="protein sequence ID" value="KAI5067806.1"/>
    <property type="molecule type" value="Genomic_DNA"/>
</dbReference>
<dbReference type="PANTHER" id="PTHR33098:SF53">
    <property type="entry name" value="OS05G0540900 PROTEIN"/>
    <property type="match status" value="1"/>
</dbReference>
<keyword evidence="2" id="KW-0812">Transmembrane</keyword>
<feature type="compositionally biased region" description="Basic and acidic residues" evidence="1">
    <location>
        <begin position="469"/>
        <end position="491"/>
    </location>
</feature>
<dbReference type="InterPro" id="IPR008480">
    <property type="entry name" value="DUF761_pln"/>
</dbReference>
<feature type="region of interest" description="Disordered" evidence="1">
    <location>
        <begin position="408"/>
        <end position="517"/>
    </location>
</feature>
<keyword evidence="4" id="KW-1185">Reference proteome</keyword>
<proteinExistence type="predicted"/>
<feature type="transmembrane region" description="Helical" evidence="2">
    <location>
        <begin position="42"/>
        <end position="60"/>
    </location>
</feature>
<keyword evidence="2" id="KW-1133">Transmembrane helix</keyword>
<feature type="region of interest" description="Disordered" evidence="1">
    <location>
        <begin position="141"/>
        <end position="166"/>
    </location>
</feature>
<name>A0A9D4UH43_ADICA</name>
<feature type="transmembrane region" description="Helical" evidence="2">
    <location>
        <begin position="80"/>
        <end position="100"/>
    </location>
</feature>
<feature type="region of interest" description="Disordered" evidence="1">
    <location>
        <begin position="1"/>
        <end position="20"/>
    </location>
</feature>
<comment type="caution">
    <text evidence="3">The sequence shown here is derived from an EMBL/GenBank/DDBJ whole genome shotgun (WGS) entry which is preliminary data.</text>
</comment>
<dbReference type="OrthoDB" id="1936873at2759"/>
<dbReference type="PANTHER" id="PTHR33098">
    <property type="entry name" value="COTTON FIBER (DUF761)"/>
    <property type="match status" value="1"/>
</dbReference>